<dbReference type="Pfam" id="PF14359">
    <property type="entry name" value="DUF4406"/>
    <property type="match status" value="1"/>
</dbReference>
<reference evidence="1 2" key="1">
    <citation type="submission" date="2016-11" db="EMBL/GenBank/DDBJ databases">
        <title>Draft genome sequences of five Shigatoxin-producing Escherichia coli isolates harboring the new recently described Subtilase cytotoxin allelic variant subAB2-3.</title>
        <authorList>
            <person name="Tasara T."/>
            <person name="Fierz L."/>
            <person name="Klumpp J."/>
            <person name="Schmidt H."/>
            <person name="Stephan R."/>
        </authorList>
    </citation>
    <scope>NUCLEOTIDE SEQUENCE [LARGE SCALE GENOMIC DNA]</scope>
    <source>
        <strain evidence="1 2">453</strain>
    </source>
</reference>
<accession>A0AAP7PH71</accession>
<evidence type="ECO:0000313" key="1">
    <source>
        <dbReference type="EMBL" id="OKB76004.1"/>
    </source>
</evidence>
<sequence length="99" mass="10842">MRVYIAGPMTGYEDFNRPAFHAAGKALSQEGHTVLNPAMLPDGLTQAQYMDICMAMIRSVDAVYLLKNWYQSAGARAELALAEKLGCAVIFQEVTSERG</sequence>
<gene>
    <name evidence="1" type="ORF">BMT50_26095</name>
</gene>
<evidence type="ECO:0008006" key="3">
    <source>
        <dbReference type="Google" id="ProtNLM"/>
    </source>
</evidence>
<dbReference type="SUPFAM" id="SSF52309">
    <property type="entry name" value="N-(deoxy)ribosyltransferase-like"/>
    <property type="match status" value="1"/>
</dbReference>
<name>A0AAP7PH71_ECOLX</name>
<organism evidence="1 2">
    <name type="scientific">Escherichia coli</name>
    <dbReference type="NCBI Taxonomy" id="562"/>
    <lineage>
        <taxon>Bacteria</taxon>
        <taxon>Pseudomonadati</taxon>
        <taxon>Pseudomonadota</taxon>
        <taxon>Gammaproteobacteria</taxon>
        <taxon>Enterobacterales</taxon>
        <taxon>Enterobacteriaceae</taxon>
        <taxon>Escherichia</taxon>
    </lineage>
</organism>
<evidence type="ECO:0000313" key="2">
    <source>
        <dbReference type="Proteomes" id="UP000186595"/>
    </source>
</evidence>
<dbReference type="EMBL" id="MPGR01000001">
    <property type="protein sequence ID" value="OKB76004.1"/>
    <property type="molecule type" value="Genomic_DNA"/>
</dbReference>
<proteinExistence type="predicted"/>
<dbReference type="InterPro" id="IPR025518">
    <property type="entry name" value="DUF4406"/>
</dbReference>
<protein>
    <recommendedName>
        <fullName evidence="3">DUF4406 domain-containing protein</fullName>
    </recommendedName>
</protein>
<dbReference type="Gene3D" id="3.40.50.10400">
    <property type="entry name" value="Hypothetical protein PA1492"/>
    <property type="match status" value="1"/>
</dbReference>
<comment type="caution">
    <text evidence="1">The sequence shown here is derived from an EMBL/GenBank/DDBJ whole genome shotgun (WGS) entry which is preliminary data.</text>
</comment>
<dbReference type="AlphaFoldDB" id="A0AAP7PH71"/>
<dbReference type="Proteomes" id="UP000186595">
    <property type="component" value="Unassembled WGS sequence"/>
</dbReference>